<dbReference type="AlphaFoldDB" id="C0GKW4"/>
<keyword evidence="1" id="KW-0812">Transmembrane</keyword>
<feature type="transmembrane region" description="Helical" evidence="1">
    <location>
        <begin position="45"/>
        <end position="64"/>
    </location>
</feature>
<proteinExistence type="predicted"/>
<keyword evidence="1" id="KW-1133">Transmembrane helix</keyword>
<accession>C0GKW4</accession>
<dbReference type="RefSeq" id="WP_008519238.1">
    <property type="nucleotide sequence ID" value="NZ_ACJM01000029.1"/>
</dbReference>
<dbReference type="Proteomes" id="UP000006443">
    <property type="component" value="Unassembled WGS sequence"/>
</dbReference>
<evidence type="ECO:0000313" key="2">
    <source>
        <dbReference type="EMBL" id="EEG76016.1"/>
    </source>
</evidence>
<dbReference type="EMBL" id="ACJM01000029">
    <property type="protein sequence ID" value="EEG76016.1"/>
    <property type="molecule type" value="Genomic_DNA"/>
</dbReference>
<evidence type="ECO:0000313" key="3">
    <source>
        <dbReference type="Proteomes" id="UP000006443"/>
    </source>
</evidence>
<evidence type="ECO:0000256" key="1">
    <source>
        <dbReference type="SAM" id="Phobius"/>
    </source>
</evidence>
<reference evidence="2 3" key="1">
    <citation type="submission" date="2009-02" db="EMBL/GenBank/DDBJ databases">
        <title>Sequencing of the draft genome and assembly of Dethiobacter alkaliphilus AHT 1.</title>
        <authorList>
            <consortium name="US DOE Joint Genome Institute (JGI-PGF)"/>
            <person name="Lucas S."/>
            <person name="Copeland A."/>
            <person name="Lapidus A."/>
            <person name="Glavina del Rio T."/>
            <person name="Dalin E."/>
            <person name="Tice H."/>
            <person name="Bruce D."/>
            <person name="Goodwin L."/>
            <person name="Pitluck S."/>
            <person name="Larimer F."/>
            <person name="Land M.L."/>
            <person name="Hauser L."/>
            <person name="Muyzer G."/>
        </authorList>
    </citation>
    <scope>NUCLEOTIDE SEQUENCE [LARGE SCALE GENOMIC DNA]</scope>
    <source>
        <strain evidence="2 3">AHT 1</strain>
    </source>
</reference>
<feature type="transmembrane region" description="Helical" evidence="1">
    <location>
        <begin position="21"/>
        <end position="39"/>
    </location>
</feature>
<sequence>MANSKMHTEDFEQLQSDGAKALIMNIVFFVILFAGILLVPVIGFGISAIAIGISFIFSMLYIYLT</sequence>
<comment type="caution">
    <text evidence="2">The sequence shown here is derived from an EMBL/GenBank/DDBJ whole genome shotgun (WGS) entry which is preliminary data.</text>
</comment>
<keyword evidence="1" id="KW-0472">Membrane</keyword>
<gene>
    <name evidence="2" type="ORF">DealDRAFT_3123</name>
</gene>
<keyword evidence="3" id="KW-1185">Reference proteome</keyword>
<protein>
    <submittedName>
        <fullName evidence="2">Uncharacterized protein</fullName>
    </submittedName>
</protein>
<organism evidence="2 3">
    <name type="scientific">Dethiobacter alkaliphilus AHT 1</name>
    <dbReference type="NCBI Taxonomy" id="555088"/>
    <lineage>
        <taxon>Bacteria</taxon>
        <taxon>Bacillati</taxon>
        <taxon>Bacillota</taxon>
        <taxon>Dethiobacteria</taxon>
        <taxon>Dethiobacterales</taxon>
        <taxon>Dethiobacteraceae</taxon>
        <taxon>Dethiobacter</taxon>
    </lineage>
</organism>
<name>C0GKW4_DETAL</name>